<dbReference type="InterPro" id="IPR050302">
    <property type="entry name" value="Rab_GAP_TBC_domain"/>
</dbReference>
<evidence type="ECO:0000256" key="3">
    <source>
        <dbReference type="ARBA" id="ARBA00023018"/>
    </source>
</evidence>
<protein>
    <submittedName>
        <fullName evidence="9">Tbc1 domain family member</fullName>
    </submittedName>
</protein>
<proteinExistence type="predicted"/>
<evidence type="ECO:0000313" key="9">
    <source>
        <dbReference type="EMBL" id="KAJ5070774.1"/>
    </source>
</evidence>
<dbReference type="InterPro" id="IPR035969">
    <property type="entry name" value="Rab-GAP_TBC_sf"/>
</dbReference>
<dbReference type="OMA" id="FYHMYNK"/>
<evidence type="ECO:0000259" key="8">
    <source>
        <dbReference type="PROSITE" id="PS51886"/>
    </source>
</evidence>
<dbReference type="PROSITE" id="PS51886">
    <property type="entry name" value="TLDC"/>
    <property type="match status" value="1"/>
</dbReference>
<dbReference type="SUPFAM" id="SSF47923">
    <property type="entry name" value="Ypt/Rab-GAP domain of gyp1p"/>
    <property type="match status" value="2"/>
</dbReference>
<dbReference type="InterPro" id="IPR006571">
    <property type="entry name" value="TLDc_dom"/>
</dbReference>
<evidence type="ECO:0000256" key="1">
    <source>
        <dbReference type="ARBA" id="ARBA00004156"/>
    </source>
</evidence>
<dbReference type="PANTHER" id="PTHR47219:SF9">
    <property type="entry name" value="GTPASE ACTIVATING PROTEIN AND CENTROSOME-ASSOCIATED, ISOFORM B"/>
    <property type="match status" value="1"/>
</dbReference>
<dbReference type="GO" id="GO:0031267">
    <property type="term" value="F:small GTPase binding"/>
    <property type="evidence" value="ECO:0007669"/>
    <property type="project" value="TreeGrafter"/>
</dbReference>
<evidence type="ECO:0000256" key="4">
    <source>
        <dbReference type="ARBA" id="ARBA00023136"/>
    </source>
</evidence>
<organism evidence="9 10">
    <name type="scientific">Anaeramoeba ignava</name>
    <name type="common">Anaerobic marine amoeba</name>
    <dbReference type="NCBI Taxonomy" id="1746090"/>
    <lineage>
        <taxon>Eukaryota</taxon>
        <taxon>Metamonada</taxon>
        <taxon>Anaeramoebidae</taxon>
        <taxon>Anaeramoeba</taxon>
    </lineage>
</organism>
<dbReference type="Gene3D" id="1.10.10.750">
    <property type="entry name" value="Ypt/Rab-GAP domain of gyp1p, domain 1"/>
    <property type="match status" value="1"/>
</dbReference>
<keyword evidence="5" id="KW-0968">Cytoplasmic vesicle</keyword>
<sequence>MTQLKLSFPEQLQKIKFPIEVWDQNLQEIICFDCIQEYLNDLLKIPEIESSKPFVHFIHPLPGHINRESYLQTKTAEMIQKENRLLKKWEKTRLVGTRYEISKKFKKQLRKGVPDKFRKQVWLLATGGKELLAKQGNFYMDQLEKLFGDHVPEHISEFPIVADDEFHKFHHFIDTVPLERILAVLSDQHHDISYCVSISDIISILLVFLEESECYAAIHCMVIMSKKGRKYFETTKTNTNLFEETFRKLLWSKVPSVARKMNELGIQPGEFYSDWFQRTFVTDLPFQAVLRVFDCFLYEGTKIFYRVALSVFMIMKKNLLNAKSKEEFRELVRNFLWNIDNIDAILKKGFSILLSRSGFDKIDQENLKMKRDVLESKIIKKASHVEPIRGSLFRIKIHESGLIKNTHAQKIYLHIPRHLHSRIPKLIFSTETHGFTLGKLYATCALHSPPFILVIKPFIEIPSDYLCGAFLTYTPQISEEYYGDGLMMNFYLMKKLILYLLNQNQLLKNLN</sequence>
<keyword evidence="10" id="KW-1185">Reference proteome</keyword>
<dbReference type="GO" id="GO:0012505">
    <property type="term" value="C:endomembrane system"/>
    <property type="evidence" value="ECO:0007669"/>
    <property type="project" value="UniProtKB-SubCell"/>
</dbReference>
<evidence type="ECO:0000256" key="6">
    <source>
        <dbReference type="ARBA" id="ARBA00034103"/>
    </source>
</evidence>
<evidence type="ECO:0000256" key="5">
    <source>
        <dbReference type="ARBA" id="ARBA00023329"/>
    </source>
</evidence>
<keyword evidence="3" id="KW-0770">Synapse</keyword>
<evidence type="ECO:0000259" key="7">
    <source>
        <dbReference type="PROSITE" id="PS50086"/>
    </source>
</evidence>
<feature type="domain" description="Rab-GAP TBC" evidence="7">
    <location>
        <begin position="112"/>
        <end position="300"/>
    </location>
</feature>
<gene>
    <name evidence="9" type="ORF">M0811_01755</name>
</gene>
<dbReference type="AlphaFoldDB" id="A0A9Q0LE82"/>
<dbReference type="Proteomes" id="UP001149090">
    <property type="component" value="Unassembled WGS sequence"/>
</dbReference>
<dbReference type="PROSITE" id="PS50086">
    <property type="entry name" value="TBC_RABGAP"/>
    <property type="match status" value="1"/>
</dbReference>
<dbReference type="InterPro" id="IPR000195">
    <property type="entry name" value="Rab-GAP-TBC_dom"/>
</dbReference>
<evidence type="ECO:0000256" key="2">
    <source>
        <dbReference type="ARBA" id="ARBA00004184"/>
    </source>
</evidence>
<dbReference type="Pfam" id="PF07534">
    <property type="entry name" value="TLD"/>
    <property type="match status" value="1"/>
</dbReference>
<dbReference type="Gene3D" id="1.10.472.80">
    <property type="entry name" value="Ypt/Rab-GAP domain of gyp1p, domain 3"/>
    <property type="match status" value="1"/>
</dbReference>
<evidence type="ECO:0000313" key="10">
    <source>
        <dbReference type="Proteomes" id="UP001149090"/>
    </source>
</evidence>
<dbReference type="OrthoDB" id="26679at2759"/>
<keyword evidence="4" id="KW-0472">Membrane</keyword>
<name>A0A9Q0LE82_ANAIG</name>
<comment type="caution">
    <text evidence="9">The sequence shown here is derived from an EMBL/GenBank/DDBJ whole genome shotgun (WGS) entry which is preliminary data.</text>
</comment>
<dbReference type="GO" id="GO:0005096">
    <property type="term" value="F:GTPase activator activity"/>
    <property type="evidence" value="ECO:0007669"/>
    <property type="project" value="TreeGrafter"/>
</dbReference>
<dbReference type="SMART" id="SM00164">
    <property type="entry name" value="TBC"/>
    <property type="match status" value="1"/>
</dbReference>
<dbReference type="Pfam" id="PF00566">
    <property type="entry name" value="RabGAP-TBC"/>
    <property type="match status" value="1"/>
</dbReference>
<dbReference type="EMBL" id="JAPDFW010000092">
    <property type="protein sequence ID" value="KAJ5070774.1"/>
    <property type="molecule type" value="Genomic_DNA"/>
</dbReference>
<comment type="subcellular location">
    <subcellularLocation>
        <location evidence="1">Cytoplasmic vesicle membrane</location>
    </subcellularLocation>
    <subcellularLocation>
        <location evidence="2">Endomembrane system</location>
        <topology evidence="2">Peripheral membrane protein</topology>
    </subcellularLocation>
    <subcellularLocation>
        <location evidence="6">Synapse</location>
    </subcellularLocation>
</comment>
<dbReference type="PANTHER" id="PTHR47219">
    <property type="entry name" value="RAB GTPASE-ACTIVATING PROTEIN 1-LIKE"/>
    <property type="match status" value="1"/>
</dbReference>
<dbReference type="GO" id="GO:0030659">
    <property type="term" value="C:cytoplasmic vesicle membrane"/>
    <property type="evidence" value="ECO:0007669"/>
    <property type="project" value="UniProtKB-SubCell"/>
</dbReference>
<reference evidence="9" key="1">
    <citation type="submission" date="2022-10" db="EMBL/GenBank/DDBJ databases">
        <title>Novel sulphate-reducing endosymbionts in the free-living metamonad Anaeramoeba.</title>
        <authorList>
            <person name="Jerlstrom-Hultqvist J."/>
            <person name="Cepicka I."/>
            <person name="Gallot-Lavallee L."/>
            <person name="Salas-Leiva D."/>
            <person name="Curtis B.A."/>
            <person name="Zahonova K."/>
            <person name="Pipaliya S."/>
            <person name="Dacks J."/>
            <person name="Roger A.J."/>
        </authorList>
    </citation>
    <scope>NUCLEOTIDE SEQUENCE</scope>
    <source>
        <strain evidence="9">BMAN</strain>
    </source>
</reference>
<feature type="domain" description="TLDc" evidence="8">
    <location>
        <begin position="401"/>
        <end position="511"/>
    </location>
</feature>
<accession>A0A9Q0LE82</accession>